<feature type="chain" id="PRO_5031297998" description="DUF8202 domain-containing protein" evidence="1">
    <location>
        <begin position="22"/>
        <end position="1881"/>
    </location>
</feature>
<gene>
    <name evidence="3" type="ORF">HHL23_22000</name>
</gene>
<evidence type="ECO:0000313" key="4">
    <source>
        <dbReference type="Proteomes" id="UP000544054"/>
    </source>
</evidence>
<accession>A0A7Y0FTJ1</accession>
<evidence type="ECO:0000256" key="1">
    <source>
        <dbReference type="SAM" id="SignalP"/>
    </source>
</evidence>
<proteinExistence type="predicted"/>
<evidence type="ECO:0000259" key="2">
    <source>
        <dbReference type="Pfam" id="PF26628"/>
    </source>
</evidence>
<keyword evidence="1" id="KW-0732">Signal</keyword>
<dbReference type="InterPro" id="IPR047589">
    <property type="entry name" value="DUF11_rpt"/>
</dbReference>
<protein>
    <recommendedName>
        <fullName evidence="2">DUF8202 domain-containing protein</fullName>
    </recommendedName>
</protein>
<feature type="signal peptide" evidence="1">
    <location>
        <begin position="1"/>
        <end position="21"/>
    </location>
</feature>
<dbReference type="Pfam" id="PF26628">
    <property type="entry name" value="DUF8202"/>
    <property type="match status" value="3"/>
</dbReference>
<dbReference type="InterPro" id="IPR058515">
    <property type="entry name" value="DUF8202"/>
</dbReference>
<name>A0A7Y0FTJ1_9FLAO</name>
<evidence type="ECO:0000313" key="3">
    <source>
        <dbReference type="EMBL" id="NML72432.1"/>
    </source>
</evidence>
<feature type="domain" description="DUF8202" evidence="2">
    <location>
        <begin position="672"/>
        <end position="850"/>
    </location>
</feature>
<keyword evidence="4" id="KW-1185">Reference proteome</keyword>
<dbReference type="EMBL" id="JABBGI010000055">
    <property type="protein sequence ID" value="NML72432.1"/>
    <property type="molecule type" value="Genomic_DNA"/>
</dbReference>
<comment type="caution">
    <text evidence="3">The sequence shown here is derived from an EMBL/GenBank/DDBJ whole genome shotgun (WGS) entry which is preliminary data.</text>
</comment>
<sequence>MKKINILIISTFILLGMLTKAQSPGGVSTGLVYWYDAGVTATTTTWTDRKSLFTITKHATDTGAITLSNGDEKSNFNPFYAFPFSAPHAFFTGIVTPATLGRLHTTFAMGAKSGDTNGTYNEIFRFAISDDDIGSHRFGIGFNGIPNNMATLSYIDNGGPVIQRSNTAYSAPLNQMTLVEGQISSIVSGNNKQVGYNGNYVTFSDAITADLSPNLSIGGGVYGFGGRIPEVIYYNSSLSVADRNKVDTYLAIKYGVTLNQTTVTNYVSSSSSVIWNATTNSTYNKNIAGIARDNASGLHQKQSMSVEAGQQLLIGAGGALANTNGANANSLSDGQSLIWGDNGLSKFLAVPISGISGVNYRFASIWKAQNTGSVGTVRIMWPQGLTNLKLVQSTDATFDGTDTITDMSANTQVINSVTYNYADVAIADGQYFTFAAFGQAPGGVIANLQVWAKADSGTNTTAEGGIVTSWNNAGVTGGQLQALSGFSLHTANSTYLNLGSNFNPSVRMIQGAGLGMLNAFSTNATASGTGGTLYNVSKAGAGGAPTNGYNVQMNVSAATLSAVGSNAAEMGTYINSATSSGLFTWSTSTNLLFTNQLNPSNTNILGWAYTTGVASAYPYKVNGKSVVPTSYTPPLFTGRNFHLNTDTDGGSEKGSNDYQEVIGYERQVTPAEQNKIESYLALKYGVTIDQTVATNYVASDAAVTWSAATNSIYNQNIAGIGRDDLSALNQKQSQSINSGSQLLIGNGGALANTNALNTNNFASDKQFLIWGDNGLAKSLSVPITGISAINSRFAAIWKAQNTASVGTVRVMWPQGITNLTLLQSTDAVFDNTDTVTNMSTNTQVINGVTYNYADVTLTDGQYFTFAGLANAPGGVLAPDFWVKSDDAGTIATAWKDLSVNNNPIENVGAMTLSVANKAHNFHPFTTGYSTTKYFRDSNTSMTVDNTFGVQTRTSSSIFSAVRATSLGSGRITGIDNDDNLAAEPGISINSGNPYQFEFFETTTSNSMTTPFTASRSGVFSAIQDQALNTGNGQRRLGLDGTYQTFNAPAGNFYHVLGKFLFVGYGTYDLSGPFTGDIMEVIWYKRALSQNEQSRVNSYLAVRNGTTLAENYLASDNTVVWSRTVNALFNNNIFGVGRDDSGLLDQRVSNSVNANSILTASTIQDFASDNSNVSRTALADKSYMIFGDNNVHTGTTVVNPVDCPALSDGLVRINKTWLVQETGTVGASYFEVDLSSYNINSEVSLYFADDSGFTTNTGISPAITISGGKAVFYYNFKNGQYFTVVGKVGPAACQTCLGGKQTLKNGQAWSNGGATGMTNNTLNNVPLNGTAPTSGALSADISVTYPSGVEWIPTIFPRMYGKWTQLSRYDNVSGAAGKVSYTVDLKDISGTKAAKASFQIAGITKLAGQSTVVKVIGYCGSNQVVPKMNYAYNSTPGNNNYWRRYSIDASTGTASGTQPYLDITDFATVNVDFEKPVEKIVIEWTIDRSPVFSKVDYLYIGDMSFVCDNPIEPTPDNVSIIASYIENQLPTCEDATLKLNIKNNNCTSKTIDINNVLPAGLQYVADSYVGLGIEAPTYAGQNFLLNDLTVPSGNSYVYVKVRPSGAGTYVTNFNYTVDGGINNPNPYRSDDDSGTAGYQDTSITYTASTAIAKPTITKSVNTCFGTSSTELEYTVNITNNDTNPITNVEFTDNLDAAQTYIAGSLVQTNFTANGTAIFDGDQVYISGMSIAAGQTAVVKFKVNTNTSATMAYTDVDGSKYFNNLASVTVDPQSLCGAANSVSSNLLKVLACTFCTKDPNLSPADTFTKIGITIQTKQNGWPENLPNGAVALESKTRGFVITRSQSSAIVNPVEGMLMYDTVDKCMKLYNGTSWHCVMRSCNE</sequence>
<organism evidence="3 4">
    <name type="scientific">Chryseobacterium antibioticum</name>
    <dbReference type="NCBI Taxonomy" id="2728847"/>
    <lineage>
        <taxon>Bacteria</taxon>
        <taxon>Pseudomonadati</taxon>
        <taxon>Bacteroidota</taxon>
        <taxon>Flavobacteriia</taxon>
        <taxon>Flavobacteriales</taxon>
        <taxon>Weeksellaceae</taxon>
        <taxon>Chryseobacterium group</taxon>
        <taxon>Chryseobacterium</taxon>
    </lineage>
</organism>
<dbReference type="RefSeq" id="WP_169236883.1">
    <property type="nucleotide sequence ID" value="NZ_JABBGI010000055.1"/>
</dbReference>
<dbReference type="NCBIfam" id="TIGR01451">
    <property type="entry name" value="B_ant_repeat"/>
    <property type="match status" value="1"/>
</dbReference>
<feature type="domain" description="DUF8202" evidence="2">
    <location>
        <begin position="1091"/>
        <end position="1278"/>
    </location>
</feature>
<dbReference type="Proteomes" id="UP000544054">
    <property type="component" value="Unassembled WGS sequence"/>
</dbReference>
<feature type="domain" description="DUF8202" evidence="2">
    <location>
        <begin position="242"/>
        <end position="419"/>
    </location>
</feature>
<reference evidence="3 4" key="1">
    <citation type="submission" date="2020-04" db="EMBL/GenBank/DDBJ databases">
        <title>Chryseobacterium sp. RP-3-3 sp. nov., isolated from Jeju soil.</title>
        <authorList>
            <person name="Dahal R.H."/>
        </authorList>
    </citation>
    <scope>NUCLEOTIDE SEQUENCE [LARGE SCALE GENOMIC DNA]</scope>
    <source>
        <strain evidence="3 4">RP-3-3</strain>
    </source>
</reference>